<evidence type="ECO:0000313" key="2">
    <source>
        <dbReference type="EMBL" id="SFA75795.1"/>
    </source>
</evidence>
<dbReference type="PANTHER" id="PTHR33802:SF1">
    <property type="entry name" value="XK-RELATED PROTEIN"/>
    <property type="match status" value="1"/>
</dbReference>
<feature type="transmembrane region" description="Helical" evidence="1">
    <location>
        <begin position="141"/>
        <end position="165"/>
    </location>
</feature>
<feature type="transmembrane region" description="Helical" evidence="1">
    <location>
        <begin position="12"/>
        <end position="32"/>
    </location>
</feature>
<keyword evidence="1" id="KW-1133">Transmembrane helix</keyword>
<proteinExistence type="predicted"/>
<feature type="transmembrane region" description="Helical" evidence="1">
    <location>
        <begin position="220"/>
        <end position="240"/>
    </location>
</feature>
<dbReference type="STRING" id="871651.SAMN05421688_0643"/>
<gene>
    <name evidence="2" type="ORF">SAMN05421688_0643</name>
</gene>
<feature type="transmembrane region" description="Helical" evidence="1">
    <location>
        <begin position="171"/>
        <end position="190"/>
    </location>
</feature>
<feature type="transmembrane region" description="Helical" evidence="1">
    <location>
        <begin position="197"/>
        <end position="214"/>
    </location>
</feature>
<accession>A0A1I0VHD3</accession>
<keyword evidence="1" id="KW-0812">Transmembrane</keyword>
<dbReference type="EMBL" id="FOJU01000001">
    <property type="protein sequence ID" value="SFA75795.1"/>
    <property type="molecule type" value="Genomic_DNA"/>
</dbReference>
<evidence type="ECO:0000256" key="1">
    <source>
        <dbReference type="SAM" id="Phobius"/>
    </source>
</evidence>
<keyword evidence="3" id="KW-1185">Reference proteome</keyword>
<keyword evidence="1" id="KW-0472">Membrane</keyword>
<protein>
    <recommendedName>
        <fullName evidence="4">TspO and MBR related proteins</fullName>
    </recommendedName>
</protein>
<organism evidence="2 3">
    <name type="scientific">Poseidonocella pacifica</name>
    <dbReference type="NCBI Taxonomy" id="871651"/>
    <lineage>
        <taxon>Bacteria</taxon>
        <taxon>Pseudomonadati</taxon>
        <taxon>Pseudomonadota</taxon>
        <taxon>Alphaproteobacteria</taxon>
        <taxon>Rhodobacterales</taxon>
        <taxon>Roseobacteraceae</taxon>
        <taxon>Poseidonocella</taxon>
    </lineage>
</organism>
<dbReference type="PANTHER" id="PTHR33802">
    <property type="entry name" value="SI:CH211-161H7.5-RELATED"/>
    <property type="match status" value="1"/>
</dbReference>
<name>A0A1I0VHD3_9RHOB</name>
<dbReference type="AlphaFoldDB" id="A0A1I0VHD3"/>
<dbReference type="RefSeq" id="WP_245752460.1">
    <property type="nucleotide sequence ID" value="NZ_FOJU01000001.1"/>
</dbReference>
<feature type="transmembrane region" description="Helical" evidence="1">
    <location>
        <begin position="52"/>
        <end position="75"/>
    </location>
</feature>
<evidence type="ECO:0000313" key="3">
    <source>
        <dbReference type="Proteomes" id="UP000198796"/>
    </source>
</evidence>
<reference evidence="2 3" key="1">
    <citation type="submission" date="2016-10" db="EMBL/GenBank/DDBJ databases">
        <authorList>
            <person name="de Groot N.N."/>
        </authorList>
    </citation>
    <scope>NUCLEOTIDE SEQUENCE [LARGE SCALE GENOMIC DNA]</scope>
    <source>
        <strain evidence="2 3">DSM 29316</strain>
    </source>
</reference>
<feature type="transmembrane region" description="Helical" evidence="1">
    <location>
        <begin position="109"/>
        <end position="129"/>
    </location>
</feature>
<feature type="transmembrane region" description="Helical" evidence="1">
    <location>
        <begin position="87"/>
        <end position="103"/>
    </location>
</feature>
<evidence type="ECO:0008006" key="4">
    <source>
        <dbReference type="Google" id="ProtNLM"/>
    </source>
</evidence>
<dbReference type="Proteomes" id="UP000198796">
    <property type="component" value="Unassembled WGS sequence"/>
</dbReference>
<sequence length="244" mass="25753">MDNKTDTSRMKAILVVAATLAFMCSPLLTSGFNGFTPDQFPIPQVDPPVQPAGYAFSIWGLIYIWLGVSAVFGLLRRAQDREWDAMRWPLIVSLGVGAAWIPVAQVSVALATVMIWIMLGAALVALARAPRGNPWLCEVPLALYAGWLTAASCVALGLVAAGFGWLGAGQVIWALVALVIAVTIAGTFLTTTKRAPFYGAAVIWALIGVLVQNLTGGSVLVGILAVLGMIAVAVMSLRNLSDWS</sequence>